<keyword evidence="1" id="KW-1133">Transmembrane helix</keyword>
<dbReference type="PROSITE" id="PS51257">
    <property type="entry name" value="PROKAR_LIPOPROTEIN"/>
    <property type="match status" value="1"/>
</dbReference>
<evidence type="ECO:0000256" key="1">
    <source>
        <dbReference type="SAM" id="Phobius"/>
    </source>
</evidence>
<dbReference type="Proteomes" id="UP000473525">
    <property type="component" value="Unassembled WGS sequence"/>
</dbReference>
<organism evidence="2 3">
    <name type="scientific">Nocardioides agri</name>
    <dbReference type="NCBI Taxonomy" id="2682843"/>
    <lineage>
        <taxon>Bacteria</taxon>
        <taxon>Bacillati</taxon>
        <taxon>Actinomycetota</taxon>
        <taxon>Actinomycetes</taxon>
        <taxon>Propionibacteriales</taxon>
        <taxon>Nocardioidaceae</taxon>
        <taxon>Nocardioides</taxon>
    </lineage>
</organism>
<keyword evidence="1" id="KW-0812">Transmembrane</keyword>
<evidence type="ECO:0000313" key="3">
    <source>
        <dbReference type="Proteomes" id="UP000473525"/>
    </source>
</evidence>
<dbReference type="RefSeq" id="WP_157346224.1">
    <property type="nucleotide sequence ID" value="NZ_WSEK01000005.1"/>
</dbReference>
<dbReference type="EMBL" id="WSEK01000005">
    <property type="protein sequence ID" value="MVQ51369.1"/>
    <property type="molecule type" value="Genomic_DNA"/>
</dbReference>
<feature type="transmembrane region" description="Helical" evidence="1">
    <location>
        <begin position="12"/>
        <end position="30"/>
    </location>
</feature>
<name>A0A6L6XW13_9ACTN</name>
<feature type="transmembrane region" description="Helical" evidence="1">
    <location>
        <begin position="37"/>
        <end position="59"/>
    </location>
</feature>
<keyword evidence="3" id="KW-1185">Reference proteome</keyword>
<protein>
    <recommendedName>
        <fullName evidence="4">DUF4175 domain-containing protein</fullName>
    </recommendedName>
</protein>
<dbReference type="AlphaFoldDB" id="A0A6L6XW13"/>
<sequence length="83" mass="9254">MTTDPLRTKASPWPFVGMAGMACVFFLYAASVLFAPWWLVVALLVVWAFLLVVACAWWTPHPRWVPWVPGVALVLWVAVVLSA</sequence>
<keyword evidence="1" id="KW-0472">Membrane</keyword>
<reference evidence="2 3" key="1">
    <citation type="submission" date="2019-12" db="EMBL/GenBank/DDBJ databases">
        <authorList>
            <person name="Huq M.A."/>
        </authorList>
    </citation>
    <scope>NUCLEOTIDE SEQUENCE [LARGE SCALE GENOMIC DNA]</scope>
    <source>
        <strain evidence="2 3">MAH-18</strain>
    </source>
</reference>
<gene>
    <name evidence="2" type="ORF">GON03_19490</name>
</gene>
<evidence type="ECO:0000313" key="2">
    <source>
        <dbReference type="EMBL" id="MVQ51369.1"/>
    </source>
</evidence>
<evidence type="ECO:0008006" key="4">
    <source>
        <dbReference type="Google" id="ProtNLM"/>
    </source>
</evidence>
<proteinExistence type="predicted"/>
<accession>A0A6L6XW13</accession>
<feature type="transmembrane region" description="Helical" evidence="1">
    <location>
        <begin position="65"/>
        <end position="82"/>
    </location>
</feature>
<comment type="caution">
    <text evidence="2">The sequence shown here is derived from an EMBL/GenBank/DDBJ whole genome shotgun (WGS) entry which is preliminary data.</text>
</comment>